<feature type="transmembrane region" description="Helical" evidence="1">
    <location>
        <begin position="101"/>
        <end position="127"/>
    </location>
</feature>
<gene>
    <name evidence="2" type="ORF">D1868_07650</name>
</gene>
<proteinExistence type="predicted"/>
<keyword evidence="3" id="KW-1185">Reference proteome</keyword>
<name>A0A650CQ67_9CREN</name>
<evidence type="ECO:0000313" key="2">
    <source>
        <dbReference type="EMBL" id="QGR19865.1"/>
    </source>
</evidence>
<keyword evidence="1" id="KW-0472">Membrane</keyword>
<evidence type="ECO:0000256" key="1">
    <source>
        <dbReference type="SAM" id="Phobius"/>
    </source>
</evidence>
<evidence type="ECO:0000313" key="3">
    <source>
        <dbReference type="Proteomes" id="UP000423396"/>
    </source>
</evidence>
<protein>
    <submittedName>
        <fullName evidence="2">Uncharacterized protein</fullName>
    </submittedName>
</protein>
<keyword evidence="1" id="KW-0812">Transmembrane</keyword>
<feature type="transmembrane region" description="Helical" evidence="1">
    <location>
        <begin position="73"/>
        <end position="95"/>
    </location>
</feature>
<reference evidence="2 3" key="1">
    <citation type="submission" date="2019-10" db="EMBL/GenBank/DDBJ databases">
        <title>Genome Sequences from Six Type Strain Members of the Archaeal Family Sulfolobaceae: Acidianus ambivalens, Acidianus infernus, Metallosphaera prunae, Stygiolobus azoricus, Sulfolobus metallicus, and Sulfurisphaera ohwakuensis.</title>
        <authorList>
            <person name="Counts J.A."/>
            <person name="Kelly R.M."/>
        </authorList>
    </citation>
    <scope>NUCLEOTIDE SEQUENCE [LARGE SCALE GENOMIC DNA]</scope>
    <source>
        <strain evidence="2 3">FC6</strain>
    </source>
</reference>
<keyword evidence="1" id="KW-1133">Transmembrane helix</keyword>
<accession>A0A650CQ67</accession>
<dbReference type="GeneID" id="42798935"/>
<dbReference type="RefSeq" id="WP_156007064.1">
    <property type="nucleotide sequence ID" value="NZ_CP045483.1"/>
</dbReference>
<dbReference type="KEGG" id="sazo:D1868_07650"/>
<feature type="transmembrane region" description="Helical" evidence="1">
    <location>
        <begin position="41"/>
        <end position="61"/>
    </location>
</feature>
<dbReference type="AlphaFoldDB" id="A0A650CQ67"/>
<dbReference type="EMBL" id="CP045483">
    <property type="protein sequence ID" value="QGR19865.1"/>
    <property type="molecule type" value="Genomic_DNA"/>
</dbReference>
<sequence length="134" mass="14699">MLKRVYKLSLFTNLLLVVTFSLGLARALADAGKLKVSFSEGFLYLHVSFAVITGALSLALFKLAYNTGLLFPRLLASVNLIAIGIAGISGLTVLLTRNDLFATLMLYSFEVSFGVSSVLIGYLYCFYRHLSERC</sequence>
<dbReference type="Proteomes" id="UP000423396">
    <property type="component" value="Chromosome"/>
</dbReference>
<organism evidence="2 3">
    <name type="scientific">Stygiolobus azoricus</name>
    <dbReference type="NCBI Taxonomy" id="41675"/>
    <lineage>
        <taxon>Archaea</taxon>
        <taxon>Thermoproteota</taxon>
        <taxon>Thermoprotei</taxon>
        <taxon>Sulfolobales</taxon>
        <taxon>Sulfolobaceae</taxon>
        <taxon>Stygiolobus</taxon>
    </lineage>
</organism>
<dbReference type="OrthoDB" id="41205at2157"/>